<comment type="catalytic activity">
    <reaction evidence="11 12">
        <text>phosphoenolpyruvate + UDP-N-acetyl-alpha-D-glucosamine = UDP-N-acetyl-3-O-(1-carboxyvinyl)-alpha-D-glucosamine + phosphate</text>
        <dbReference type="Rhea" id="RHEA:18681"/>
        <dbReference type="ChEBI" id="CHEBI:43474"/>
        <dbReference type="ChEBI" id="CHEBI:57705"/>
        <dbReference type="ChEBI" id="CHEBI:58702"/>
        <dbReference type="ChEBI" id="CHEBI:68483"/>
        <dbReference type="EC" id="2.5.1.7"/>
    </reaction>
</comment>
<feature type="binding site" evidence="12">
    <location>
        <position position="97"/>
    </location>
    <ligand>
        <name>UDP-N-acetyl-alpha-D-glucosamine</name>
        <dbReference type="ChEBI" id="CHEBI:57705"/>
    </ligand>
</feature>
<feature type="domain" description="Enolpyruvate transferase" evidence="13">
    <location>
        <begin position="8"/>
        <end position="420"/>
    </location>
</feature>
<evidence type="ECO:0000256" key="11">
    <source>
        <dbReference type="ARBA" id="ARBA00047527"/>
    </source>
</evidence>
<dbReference type="EC" id="2.5.1.7" evidence="12"/>
<evidence type="ECO:0000256" key="4">
    <source>
        <dbReference type="ARBA" id="ARBA00022618"/>
    </source>
</evidence>
<evidence type="ECO:0000256" key="6">
    <source>
        <dbReference type="ARBA" id="ARBA00022960"/>
    </source>
</evidence>
<evidence type="ECO:0000256" key="7">
    <source>
        <dbReference type="ARBA" id="ARBA00022984"/>
    </source>
</evidence>
<comment type="subcellular location">
    <subcellularLocation>
        <location evidence="1 12">Cytoplasm</location>
    </subcellularLocation>
</comment>
<evidence type="ECO:0000256" key="5">
    <source>
        <dbReference type="ARBA" id="ARBA00022679"/>
    </source>
</evidence>
<dbReference type="NCBIfam" id="TIGR01072">
    <property type="entry name" value="murA"/>
    <property type="match status" value="1"/>
</dbReference>
<evidence type="ECO:0000256" key="8">
    <source>
        <dbReference type="ARBA" id="ARBA00023306"/>
    </source>
</evidence>
<feature type="binding site" evidence="12">
    <location>
        <position position="341"/>
    </location>
    <ligand>
        <name>UDP-N-acetyl-alpha-D-glucosamine</name>
        <dbReference type="ChEBI" id="CHEBI:57705"/>
    </ligand>
</feature>
<dbReference type="SUPFAM" id="SSF55205">
    <property type="entry name" value="EPT/RTPC-like"/>
    <property type="match status" value="1"/>
</dbReference>
<dbReference type="HAMAP" id="MF_00111">
    <property type="entry name" value="MurA"/>
    <property type="match status" value="1"/>
</dbReference>
<keyword evidence="5 12" id="KW-0808">Transferase</keyword>
<reference evidence="15" key="2">
    <citation type="journal article" date="2020" name="Antonie Van Leeuwenhoek">
        <title>Labilibaculum antarcticum sp. nov., a novel facultative anaerobic, psychrotorelant bacterium isolated from marine sediment of Antarctica.</title>
        <authorList>
            <person name="Watanabe M."/>
            <person name="Kojima H."/>
            <person name="Fukui M."/>
        </authorList>
    </citation>
    <scope>NUCLEOTIDE SEQUENCE [LARGE SCALE GENOMIC DNA]</scope>
    <source>
        <strain evidence="15">SPP2</strain>
    </source>
</reference>
<dbReference type="Proteomes" id="UP000218267">
    <property type="component" value="Chromosome"/>
</dbReference>
<evidence type="ECO:0000256" key="3">
    <source>
        <dbReference type="ARBA" id="ARBA00022490"/>
    </source>
</evidence>
<evidence type="ECO:0000256" key="2">
    <source>
        <dbReference type="ARBA" id="ARBA00004752"/>
    </source>
</evidence>
<keyword evidence="8 12" id="KW-0131">Cell cycle</keyword>
<reference evidence="14 15" key="1">
    <citation type="journal article" date="2018" name="Mar. Genomics">
        <title>Complete genome sequence of Marinifilaceae bacterium strain SPP2, isolated from the Antarctic marine sediment.</title>
        <authorList>
            <person name="Watanabe M."/>
            <person name="Kojima H."/>
            <person name="Fukui M."/>
        </authorList>
    </citation>
    <scope>NUCLEOTIDE SEQUENCE [LARGE SCALE GENOMIC DNA]</scope>
    <source>
        <strain evidence="14 15">SPP2</strain>
    </source>
</reference>
<keyword evidence="15" id="KW-1185">Reference proteome</keyword>
<dbReference type="InterPro" id="IPR001986">
    <property type="entry name" value="Enolpyruvate_Tfrase_dom"/>
</dbReference>
<comment type="pathway">
    <text evidence="2 12">Cell wall biogenesis; peptidoglycan biosynthesis.</text>
</comment>
<evidence type="ECO:0000256" key="9">
    <source>
        <dbReference type="ARBA" id="ARBA00023316"/>
    </source>
</evidence>
<dbReference type="PANTHER" id="PTHR43783:SF1">
    <property type="entry name" value="UDP-N-ACETYLGLUCOSAMINE 1-CARBOXYVINYLTRANSFERASE"/>
    <property type="match status" value="1"/>
</dbReference>
<sequence length="436" mass="47645">MSTFEIIGGKSLKGELTPQGAKNEALQILCATLLTEEKVTIHNIPNILDVNKLIELLSELGVSVCQESKNTYSFEAKNINLDYLNSPEFASKGSSLRGSIMIIGPLLARFGKGYIPRPGGDKIGRRRLDTHFLGFQKLGAKFNFNPGENFYRVEASELKGCYMLLDEASVTGTANIIMAAVMAKGTTTLYNAACEPYIQQLCRMLISMGAKISGIGSNLLSIEGVKSLSGCEHRVLPDMIEIGSFIGLAVMTKSEITIKDVAYHELGMIPDAFKRMGVKMELRGDDIYIPKQENYQIETFIDGSILTVADAPWPGLTPDLLSVFLVLATQAKGSVLIHQKMFESRLFFTDKLIDMGAQIILCDPHRATVIGLNQEQGLRPTTMVSPDIRAGVALLIAALSADGKSIIHNIDQIDRGYENIDLRLNAIGANIKRISN</sequence>
<evidence type="ECO:0000256" key="10">
    <source>
        <dbReference type="ARBA" id="ARBA00038367"/>
    </source>
</evidence>
<feature type="active site" description="Proton donor" evidence="12">
    <location>
        <position position="121"/>
    </location>
</feature>
<dbReference type="UniPathway" id="UPA00219"/>
<evidence type="ECO:0000256" key="12">
    <source>
        <dbReference type="HAMAP-Rule" id="MF_00111"/>
    </source>
</evidence>
<organism evidence="14 15">
    <name type="scientific">Labilibaculum antarcticum</name>
    <dbReference type="NCBI Taxonomy" id="1717717"/>
    <lineage>
        <taxon>Bacteria</taxon>
        <taxon>Pseudomonadati</taxon>
        <taxon>Bacteroidota</taxon>
        <taxon>Bacteroidia</taxon>
        <taxon>Marinilabiliales</taxon>
        <taxon>Marinifilaceae</taxon>
        <taxon>Labilibaculum</taxon>
    </lineage>
</organism>
<comment type="function">
    <text evidence="12">Cell wall formation. Adds enolpyruvyl to UDP-N-acetylglucosamine.</text>
</comment>
<dbReference type="GO" id="GO:0071555">
    <property type="term" value="P:cell wall organization"/>
    <property type="evidence" value="ECO:0007669"/>
    <property type="project" value="UniProtKB-KW"/>
</dbReference>
<dbReference type="GO" id="GO:0019277">
    <property type="term" value="P:UDP-N-acetylgalactosamine biosynthetic process"/>
    <property type="evidence" value="ECO:0007669"/>
    <property type="project" value="InterPro"/>
</dbReference>
<dbReference type="OrthoDB" id="9803760at2"/>
<name>A0A1Y1CGR3_9BACT</name>
<dbReference type="GO" id="GO:0005737">
    <property type="term" value="C:cytoplasm"/>
    <property type="evidence" value="ECO:0007669"/>
    <property type="project" value="UniProtKB-SubCell"/>
</dbReference>
<dbReference type="InterPro" id="IPR036968">
    <property type="entry name" value="Enolpyruvate_Tfrase_sf"/>
</dbReference>
<keyword evidence="9 12" id="KW-0961">Cell wall biogenesis/degradation</keyword>
<dbReference type="PANTHER" id="PTHR43783">
    <property type="entry name" value="UDP-N-ACETYLGLUCOSAMINE 1-CARBOXYVINYLTRANSFERASE"/>
    <property type="match status" value="1"/>
</dbReference>
<dbReference type="InterPro" id="IPR050068">
    <property type="entry name" value="MurA_subfamily"/>
</dbReference>
<dbReference type="EMBL" id="AP018042">
    <property type="protein sequence ID" value="BAX79559.1"/>
    <property type="molecule type" value="Genomic_DNA"/>
</dbReference>
<dbReference type="GO" id="GO:0051301">
    <property type="term" value="P:cell division"/>
    <property type="evidence" value="ECO:0007669"/>
    <property type="project" value="UniProtKB-KW"/>
</dbReference>
<dbReference type="AlphaFoldDB" id="A0A1Y1CGR3"/>
<dbReference type="Pfam" id="PF00275">
    <property type="entry name" value="EPSP_synthase"/>
    <property type="match status" value="1"/>
</dbReference>
<feature type="binding site" evidence="12">
    <location>
        <begin position="22"/>
        <end position="23"/>
    </location>
    <ligand>
        <name>phosphoenolpyruvate</name>
        <dbReference type="ChEBI" id="CHEBI:58702"/>
    </ligand>
</feature>
<comment type="caution">
    <text evidence="12">Lacks conserved residue(s) required for the propagation of feature annotation.</text>
</comment>
<dbReference type="Gene3D" id="3.65.10.10">
    <property type="entry name" value="Enolpyruvate transferase domain"/>
    <property type="match status" value="2"/>
</dbReference>
<dbReference type="GO" id="GO:0009252">
    <property type="term" value="P:peptidoglycan biosynthetic process"/>
    <property type="evidence" value="ECO:0007669"/>
    <property type="project" value="UniProtKB-UniRule"/>
</dbReference>
<dbReference type="NCBIfam" id="NF006873">
    <property type="entry name" value="PRK09369.1"/>
    <property type="match status" value="1"/>
</dbReference>
<keyword evidence="7 12" id="KW-0573">Peptidoglycan synthesis</keyword>
<proteinExistence type="inferred from homology"/>
<accession>A0A1Y1CGR3</accession>
<gene>
    <name evidence="12" type="primary">murA</name>
    <name evidence="14" type="ORF">ALGA_1173</name>
</gene>
<comment type="similarity">
    <text evidence="10 12">Belongs to the EPSP synthase family. MurA subfamily.</text>
</comment>
<dbReference type="GO" id="GO:0008360">
    <property type="term" value="P:regulation of cell shape"/>
    <property type="evidence" value="ECO:0007669"/>
    <property type="project" value="UniProtKB-KW"/>
</dbReference>
<evidence type="ECO:0000256" key="1">
    <source>
        <dbReference type="ARBA" id="ARBA00004496"/>
    </source>
</evidence>
<dbReference type="CDD" id="cd01555">
    <property type="entry name" value="UdpNAET"/>
    <property type="match status" value="1"/>
</dbReference>
<feature type="binding site" evidence="12">
    <location>
        <position position="319"/>
    </location>
    <ligand>
        <name>UDP-N-acetyl-alpha-D-glucosamine</name>
        <dbReference type="ChEBI" id="CHEBI:57705"/>
    </ligand>
</feature>
<keyword evidence="4 12" id="KW-0132">Cell division</keyword>
<protein>
    <recommendedName>
        <fullName evidence="12">UDP-N-acetylglucosamine 1-carboxyvinyltransferase</fullName>
        <ecNumber evidence="12">2.5.1.7</ecNumber>
    </recommendedName>
    <alternativeName>
        <fullName evidence="12">Enoylpyruvate transferase</fullName>
    </alternativeName>
    <alternativeName>
        <fullName evidence="12">UDP-N-acetylglucosamine enolpyruvyl transferase</fullName>
        <shortName evidence="12">EPT</shortName>
    </alternativeName>
</protein>
<dbReference type="InterPro" id="IPR005750">
    <property type="entry name" value="UDP_GlcNAc_COvinyl_MurA"/>
</dbReference>
<evidence type="ECO:0000259" key="13">
    <source>
        <dbReference type="Pfam" id="PF00275"/>
    </source>
</evidence>
<evidence type="ECO:0000313" key="14">
    <source>
        <dbReference type="EMBL" id="BAX79559.1"/>
    </source>
</evidence>
<dbReference type="KEGG" id="mbas:ALGA_1173"/>
<keyword evidence="3 12" id="KW-0963">Cytoplasm</keyword>
<evidence type="ECO:0000313" key="15">
    <source>
        <dbReference type="Proteomes" id="UP000218267"/>
    </source>
</evidence>
<dbReference type="RefSeq" id="WP_096428456.1">
    <property type="nucleotide sequence ID" value="NZ_AP018042.1"/>
</dbReference>
<dbReference type="GO" id="GO:0008760">
    <property type="term" value="F:UDP-N-acetylglucosamine 1-carboxyvinyltransferase activity"/>
    <property type="evidence" value="ECO:0007669"/>
    <property type="project" value="UniProtKB-UniRule"/>
</dbReference>
<dbReference type="InterPro" id="IPR013792">
    <property type="entry name" value="RNA3'P_cycl/enolpyr_Trfase_a/b"/>
</dbReference>
<keyword evidence="6 12" id="KW-0133">Cell shape</keyword>